<comment type="subcellular location">
    <subcellularLocation>
        <location evidence="1">Cell inner membrane</location>
        <topology evidence="1">Multi-pass membrane protein</topology>
    </subcellularLocation>
</comment>
<evidence type="ECO:0000256" key="1">
    <source>
        <dbReference type="ARBA" id="ARBA00004429"/>
    </source>
</evidence>
<protein>
    <recommendedName>
        <fullName evidence="9">Multidrug-efflux transporter</fullName>
    </recommendedName>
</protein>
<dbReference type="NCBIfam" id="TIGR00797">
    <property type="entry name" value="matE"/>
    <property type="match status" value="1"/>
</dbReference>
<dbReference type="OrthoDB" id="9780160at2"/>
<feature type="transmembrane region" description="Helical" evidence="10">
    <location>
        <begin position="284"/>
        <end position="305"/>
    </location>
</feature>
<feature type="transmembrane region" description="Helical" evidence="10">
    <location>
        <begin position="358"/>
        <end position="374"/>
    </location>
</feature>
<dbReference type="GO" id="GO:0006811">
    <property type="term" value="P:monoatomic ion transport"/>
    <property type="evidence" value="ECO:0007669"/>
    <property type="project" value="UniProtKB-KW"/>
</dbReference>
<keyword evidence="8 10" id="KW-0472">Membrane</keyword>
<evidence type="ECO:0000256" key="3">
    <source>
        <dbReference type="ARBA" id="ARBA00022449"/>
    </source>
</evidence>
<dbReference type="GO" id="GO:0015297">
    <property type="term" value="F:antiporter activity"/>
    <property type="evidence" value="ECO:0007669"/>
    <property type="project" value="UniProtKB-KW"/>
</dbReference>
<evidence type="ECO:0000256" key="10">
    <source>
        <dbReference type="SAM" id="Phobius"/>
    </source>
</evidence>
<evidence type="ECO:0000313" key="12">
    <source>
        <dbReference type="Proteomes" id="UP000242999"/>
    </source>
</evidence>
<accession>A0A1H6STZ8</accession>
<keyword evidence="12" id="KW-1185">Reference proteome</keyword>
<dbReference type="PIRSF" id="PIRSF006603">
    <property type="entry name" value="DinF"/>
    <property type="match status" value="1"/>
</dbReference>
<evidence type="ECO:0000256" key="8">
    <source>
        <dbReference type="ARBA" id="ARBA00023136"/>
    </source>
</evidence>
<dbReference type="CDD" id="cd13131">
    <property type="entry name" value="MATE_NorM_like"/>
    <property type="match status" value="1"/>
</dbReference>
<evidence type="ECO:0000256" key="9">
    <source>
        <dbReference type="ARBA" id="ARBA00031636"/>
    </source>
</evidence>
<sequence length="461" mass="49590">MKYQSDATSKEAWWISLQSLLQLAWPILGAQVAQTGMSVVDTLMAGRLSALDLAAISVGSSLWMPLFLFVIGTLLATTALVAQAQGARQYGLIAASVQQALWVAILLTVLGVWVLTHSEVLFLAMQVETEIRRLSVAYLQALAWGLPAVAGFQILRSYCEALGHARPMLLIALCGLLLNIPANYALIYGAWGFPQLGAVGCGYATALSFWVMLLLALAYTGRSQSFAMIPLYRKFTGWVPAIFKEILVVGLPIGVAIFAEVSLFAVIALFIARFGETVLAAHQIAINLTSLLFMLPLSLGMALTIRVGNAVGAHQLEYAASLATRGIWTALVIACMMAISMLLAATTLVSLYTENTQVIQLAATLVSIAAAYQISDALQVTCAGALRGYKDTRVIMWVTLFAYWIVGLGGGYTLGLLEVDLLGLTVPPLGVYGFWYGLIAGLTCAAALLVWRLRYRMQQPI</sequence>
<feature type="transmembrane region" description="Helical" evidence="10">
    <location>
        <begin position="434"/>
        <end position="453"/>
    </location>
</feature>
<reference evidence="12" key="1">
    <citation type="submission" date="2016-10" db="EMBL/GenBank/DDBJ databases">
        <authorList>
            <person name="Varghese N."/>
            <person name="Submissions S."/>
        </authorList>
    </citation>
    <scope>NUCLEOTIDE SEQUENCE [LARGE SCALE GENOMIC DNA]</scope>
    <source>
        <strain evidence="12">DSM 7165</strain>
    </source>
</reference>
<dbReference type="PANTHER" id="PTHR43298">
    <property type="entry name" value="MULTIDRUG RESISTANCE PROTEIN NORM-RELATED"/>
    <property type="match status" value="1"/>
</dbReference>
<dbReference type="PANTHER" id="PTHR43298:SF2">
    <property type="entry name" value="FMN_FAD EXPORTER YEEO-RELATED"/>
    <property type="match status" value="1"/>
</dbReference>
<evidence type="ECO:0000256" key="4">
    <source>
        <dbReference type="ARBA" id="ARBA00022475"/>
    </source>
</evidence>
<keyword evidence="7" id="KW-0406">Ion transport</keyword>
<keyword evidence="6 10" id="KW-1133">Transmembrane helix</keyword>
<evidence type="ECO:0000313" key="11">
    <source>
        <dbReference type="EMBL" id="SEI71231.1"/>
    </source>
</evidence>
<dbReference type="Proteomes" id="UP000242999">
    <property type="component" value="Unassembled WGS sequence"/>
</dbReference>
<evidence type="ECO:0000256" key="2">
    <source>
        <dbReference type="ARBA" id="ARBA00022448"/>
    </source>
</evidence>
<feature type="transmembrane region" description="Helical" evidence="10">
    <location>
        <begin position="12"/>
        <end position="33"/>
    </location>
</feature>
<dbReference type="RefSeq" id="WP_093310128.1">
    <property type="nucleotide sequence ID" value="NZ_FNYH01000008.1"/>
</dbReference>
<feature type="transmembrane region" description="Helical" evidence="10">
    <location>
        <begin position="326"/>
        <end position="352"/>
    </location>
</feature>
<feature type="transmembrane region" description="Helical" evidence="10">
    <location>
        <begin position="394"/>
        <end position="414"/>
    </location>
</feature>
<name>A0A1H6STZ8_9GAMM</name>
<keyword evidence="5 10" id="KW-0812">Transmembrane</keyword>
<dbReference type="GO" id="GO:0042910">
    <property type="term" value="F:xenobiotic transmembrane transporter activity"/>
    <property type="evidence" value="ECO:0007669"/>
    <property type="project" value="InterPro"/>
</dbReference>
<proteinExistence type="predicted"/>
<dbReference type="EMBL" id="FNYH01000008">
    <property type="protein sequence ID" value="SEI71231.1"/>
    <property type="molecule type" value="Genomic_DNA"/>
</dbReference>
<evidence type="ECO:0000256" key="7">
    <source>
        <dbReference type="ARBA" id="ARBA00023065"/>
    </source>
</evidence>
<dbReference type="InterPro" id="IPR002528">
    <property type="entry name" value="MATE_fam"/>
</dbReference>
<dbReference type="InterPro" id="IPR048279">
    <property type="entry name" value="MdtK-like"/>
</dbReference>
<dbReference type="GO" id="GO:0005886">
    <property type="term" value="C:plasma membrane"/>
    <property type="evidence" value="ECO:0007669"/>
    <property type="project" value="UniProtKB-SubCell"/>
</dbReference>
<evidence type="ECO:0000256" key="5">
    <source>
        <dbReference type="ARBA" id="ARBA00022692"/>
    </source>
</evidence>
<feature type="transmembrane region" description="Helical" evidence="10">
    <location>
        <begin position="197"/>
        <end position="220"/>
    </location>
</feature>
<gene>
    <name evidence="11" type="ORF">SAMN05421831_10851</name>
</gene>
<keyword evidence="2" id="KW-0813">Transport</keyword>
<feature type="transmembrane region" description="Helical" evidence="10">
    <location>
        <begin position="167"/>
        <end position="191"/>
    </location>
</feature>
<feature type="transmembrane region" description="Helical" evidence="10">
    <location>
        <begin position="241"/>
        <end position="272"/>
    </location>
</feature>
<feature type="transmembrane region" description="Helical" evidence="10">
    <location>
        <begin position="135"/>
        <end position="155"/>
    </location>
</feature>
<feature type="transmembrane region" description="Helical" evidence="10">
    <location>
        <begin position="92"/>
        <end position="115"/>
    </location>
</feature>
<evidence type="ECO:0000256" key="6">
    <source>
        <dbReference type="ARBA" id="ARBA00022989"/>
    </source>
</evidence>
<organism evidence="11 12">
    <name type="scientific">Allopseudospirillum japonicum</name>
    <dbReference type="NCBI Taxonomy" id="64971"/>
    <lineage>
        <taxon>Bacteria</taxon>
        <taxon>Pseudomonadati</taxon>
        <taxon>Pseudomonadota</taxon>
        <taxon>Gammaproteobacteria</taxon>
        <taxon>Oceanospirillales</taxon>
        <taxon>Oceanospirillaceae</taxon>
        <taxon>Allopseudospirillum</taxon>
    </lineage>
</organism>
<dbReference type="AlphaFoldDB" id="A0A1H6STZ8"/>
<keyword evidence="4" id="KW-1003">Cell membrane</keyword>
<dbReference type="InterPro" id="IPR050222">
    <property type="entry name" value="MATE_MdtK"/>
</dbReference>
<feature type="transmembrane region" description="Helical" evidence="10">
    <location>
        <begin position="53"/>
        <end position="80"/>
    </location>
</feature>
<dbReference type="Pfam" id="PF01554">
    <property type="entry name" value="MatE"/>
    <property type="match status" value="2"/>
</dbReference>
<keyword evidence="3" id="KW-0050">Antiport</keyword>
<dbReference type="STRING" id="64971.SAMN05421831_10851"/>